<comment type="caution">
    <text evidence="2">The sequence shown here is derived from an EMBL/GenBank/DDBJ whole genome shotgun (WGS) entry which is preliminary data.</text>
</comment>
<evidence type="ECO:0000313" key="2">
    <source>
        <dbReference type="EMBL" id="MCP1174332.1"/>
    </source>
</evidence>
<protein>
    <submittedName>
        <fullName evidence="2">Uncharacterized protein</fullName>
    </submittedName>
</protein>
<evidence type="ECO:0000256" key="1">
    <source>
        <dbReference type="SAM" id="Phobius"/>
    </source>
</evidence>
<dbReference type="RefSeq" id="WP_253539758.1">
    <property type="nucleotide sequence ID" value="NZ_JAMYWC010000005.1"/>
</dbReference>
<keyword evidence="1" id="KW-0472">Membrane</keyword>
<sequence>MTEIKRGSEGRWLLITALVLWVFLLAVASVHVSRTVRQRAADIAGGRPYCIVAANVFQGRQRVASGLMDTLGGIMFGLGGRSHAILIVGYSEYPERFHWSYFANDFEPGVRGPIDAWCEHWKFDYAKLSPRDYEERVSFKVHGVDYRVPLAYQPRHDEDGFYIHARYPEFVATKQETWDTISMAFGTKYLRADMAQRIAAGAPTLEGATEITGPLASAKSMSDYAAMAPSGILFSRDGNGQVRTFIRCMWSPIAGCAHVFQRDGMSYSIGYHSTDIGSWREREEAVVRLINSLQDGGNWTAPGS</sequence>
<gene>
    <name evidence="2" type="ORF">NKG59_18370</name>
</gene>
<evidence type="ECO:0000313" key="3">
    <source>
        <dbReference type="Proteomes" id="UP001162793"/>
    </source>
</evidence>
<dbReference type="EMBL" id="JAMYWC010000005">
    <property type="protein sequence ID" value="MCP1174332.1"/>
    <property type="molecule type" value="Genomic_DNA"/>
</dbReference>
<organism evidence="2 3">
    <name type="scientific">Ralstonia chuxiongensis</name>
    <dbReference type="NCBI Taxonomy" id="2957504"/>
    <lineage>
        <taxon>Bacteria</taxon>
        <taxon>Pseudomonadati</taxon>
        <taxon>Pseudomonadota</taxon>
        <taxon>Betaproteobacteria</taxon>
        <taxon>Burkholderiales</taxon>
        <taxon>Burkholderiaceae</taxon>
        <taxon>Ralstonia</taxon>
    </lineage>
</organism>
<proteinExistence type="predicted"/>
<dbReference type="Proteomes" id="UP001162793">
    <property type="component" value="Unassembled WGS sequence"/>
</dbReference>
<keyword evidence="3" id="KW-1185">Reference proteome</keyword>
<keyword evidence="1" id="KW-0812">Transmembrane</keyword>
<feature type="transmembrane region" description="Helical" evidence="1">
    <location>
        <begin position="12"/>
        <end position="32"/>
    </location>
</feature>
<keyword evidence="1" id="KW-1133">Transmembrane helix</keyword>
<accession>A0AA42BLW1</accession>
<dbReference type="AlphaFoldDB" id="A0AA42BLW1"/>
<name>A0AA42BLW1_9RALS</name>
<reference evidence="3" key="1">
    <citation type="journal article" date="2023" name="Front. Microbiol.">
        <title>Ralstonia chuxiongensis sp. nov., Ralstonia mojiangensis sp. nov., and Ralstonia soli sp. nov., isolated from tobacco fields, are three novel species in the family Burkholderiaceae.</title>
        <authorList>
            <person name="Lu C.H."/>
            <person name="Zhang Y.Y."/>
            <person name="Jiang N."/>
            <person name="Chen W."/>
            <person name="Shao X."/>
            <person name="Zhao Z.M."/>
            <person name="Lu W.L."/>
            <person name="Hu X."/>
            <person name="Xi Y.X."/>
            <person name="Zou S.Y."/>
            <person name="Wei Q.J."/>
            <person name="Lin Z.L."/>
            <person name="Gong L."/>
            <person name="Gai X.T."/>
            <person name="Zhang L.Q."/>
            <person name="Li J.Y."/>
            <person name="Jin Y."/>
            <person name="Xia Z.Y."/>
        </authorList>
    </citation>
    <scope>NUCLEOTIDE SEQUENCE [LARGE SCALE GENOMIC DNA]</scope>
    <source>
        <strain evidence="3">21YRMH01-3</strain>
    </source>
</reference>